<dbReference type="EMBL" id="FP929003">
    <property type="protein sequence ID" value="CBK41970.1"/>
    <property type="molecule type" value="Genomic_DNA"/>
</dbReference>
<sequence length="324" mass="35246">MPNHSVRTLLIACCVTALLTTSVVAEADEPPPQAKPTLVNRLPAFHDLVRADAASLAALPTQGDSLSLFKTVVGPQLGLNDVAMTLGAKGLTPAMSQELLIPDLTKSANELVRGLAAWQLTQAAKDADPSAGPEQREALQRQIESQITWLTEGTPLEIPLRRLLMVLKESPAQEAVAPLQGTIAQIEIWAIDTVHREWFRLYNWKDQVRQQRGLTRLCGTWQWSIHNHQNHREEKTAVIFAPAGIASSTSPAEITVLGDSVYLRWETRAGVQEDSLLFSGEGQRLEGTFVNTAGGWGSITGKRTATCVTEGGGKPAPSPRRQHH</sequence>
<evidence type="ECO:0000313" key="4">
    <source>
        <dbReference type="Proteomes" id="UP000001660"/>
    </source>
</evidence>
<reference evidence="3 4" key="1">
    <citation type="journal article" date="2010" name="Proc. Natl. Acad. Sci. U.S.A.">
        <title>A Nitrospira metagenome illuminates the physiology and evolution of globally important nitrite-oxidizing bacteria.</title>
        <authorList>
            <person name="Lucker S."/>
            <person name="Wagner M."/>
            <person name="Maixner F."/>
            <person name="Pelletier E."/>
            <person name="Koch H."/>
            <person name="Vacherie B."/>
            <person name="Rattei T."/>
            <person name="Sinninghe Damste J."/>
            <person name="Spieck E."/>
            <person name="Le Paslier D."/>
            <person name="Daims H."/>
        </authorList>
    </citation>
    <scope>NUCLEOTIDE SEQUENCE [LARGE SCALE GENOMIC DNA]</scope>
</reference>
<dbReference type="STRING" id="330214.NIDE2254"/>
<name>D8PFD3_9BACT</name>
<proteinExistence type="predicted"/>
<accession>D8PFD3</accession>
<evidence type="ECO:0000256" key="1">
    <source>
        <dbReference type="SAM" id="MobiDB-lite"/>
    </source>
</evidence>
<dbReference type="OrthoDB" id="9793084at2"/>
<keyword evidence="4" id="KW-1185">Reference proteome</keyword>
<dbReference type="HOGENOM" id="CLU_857093_0_0_0"/>
<feature type="chain" id="PRO_5003119915" evidence="2">
    <location>
        <begin position="28"/>
        <end position="324"/>
    </location>
</feature>
<protein>
    <submittedName>
        <fullName evidence="3">Uncharacterized protein</fullName>
    </submittedName>
</protein>
<keyword evidence="2" id="KW-0732">Signal</keyword>
<organism evidence="3 4">
    <name type="scientific">Nitrospira defluvii</name>
    <dbReference type="NCBI Taxonomy" id="330214"/>
    <lineage>
        <taxon>Bacteria</taxon>
        <taxon>Pseudomonadati</taxon>
        <taxon>Nitrospirota</taxon>
        <taxon>Nitrospiria</taxon>
        <taxon>Nitrospirales</taxon>
        <taxon>Nitrospiraceae</taxon>
        <taxon>Nitrospira</taxon>
    </lineage>
</organism>
<dbReference type="KEGG" id="nde:NIDE2254"/>
<dbReference type="AlphaFoldDB" id="D8PFD3"/>
<feature type="signal peptide" evidence="2">
    <location>
        <begin position="1"/>
        <end position="27"/>
    </location>
</feature>
<feature type="region of interest" description="Disordered" evidence="1">
    <location>
        <begin position="305"/>
        <end position="324"/>
    </location>
</feature>
<gene>
    <name evidence="3" type="ORF">NIDE2254</name>
</gene>
<evidence type="ECO:0000256" key="2">
    <source>
        <dbReference type="SAM" id="SignalP"/>
    </source>
</evidence>
<evidence type="ECO:0000313" key="3">
    <source>
        <dbReference type="EMBL" id="CBK41970.1"/>
    </source>
</evidence>
<dbReference type="Proteomes" id="UP000001660">
    <property type="component" value="Chromosome"/>
</dbReference>